<comment type="caution">
    <text evidence="2">The sequence shown here is derived from an EMBL/GenBank/DDBJ whole genome shotgun (WGS) entry which is preliminary data.</text>
</comment>
<reference evidence="2" key="1">
    <citation type="submission" date="2022-08" db="EMBL/GenBank/DDBJ databases">
        <authorList>
            <person name="Deng Y."/>
            <person name="Han X.-F."/>
            <person name="Zhang Y.-Q."/>
        </authorList>
    </citation>
    <scope>NUCLEOTIDE SEQUENCE</scope>
    <source>
        <strain evidence="2">CPCC 205716</strain>
    </source>
</reference>
<evidence type="ECO:0000256" key="1">
    <source>
        <dbReference type="SAM" id="MobiDB-lite"/>
    </source>
</evidence>
<sequence>MSAGVEHPPPPSMGLPETETGSGMELRSEDVRTDPRHRAGDPFHSTRAPRTASAAEADLRARLSERFDLDLSPERANAVAVTRPFFGRTEVWPDIVIPELRVAIEYDTVGRFGLEHVGPREDTDRRKDRMLRAVDWEVIRVRCGKLQPIGPHDIVASGVTNRVVDDLVEVLRAIRGDLFVNAYLR</sequence>
<name>A0ABT2GG27_9MICO</name>
<dbReference type="EMBL" id="JANTEZ010000004">
    <property type="protein sequence ID" value="MCS5715181.1"/>
    <property type="molecule type" value="Genomic_DNA"/>
</dbReference>
<proteinExistence type="predicted"/>
<dbReference type="Proteomes" id="UP001165580">
    <property type="component" value="Unassembled WGS sequence"/>
</dbReference>
<feature type="region of interest" description="Disordered" evidence="1">
    <location>
        <begin position="1"/>
        <end position="55"/>
    </location>
</feature>
<keyword evidence="3" id="KW-1185">Reference proteome</keyword>
<organism evidence="2 3">
    <name type="scientific">Herbiconiux gentiana</name>
    <dbReference type="NCBI Taxonomy" id="2970912"/>
    <lineage>
        <taxon>Bacteria</taxon>
        <taxon>Bacillati</taxon>
        <taxon>Actinomycetota</taxon>
        <taxon>Actinomycetes</taxon>
        <taxon>Micrococcales</taxon>
        <taxon>Microbacteriaceae</taxon>
        <taxon>Herbiconiux</taxon>
    </lineage>
</organism>
<evidence type="ECO:0000313" key="3">
    <source>
        <dbReference type="Proteomes" id="UP001165580"/>
    </source>
</evidence>
<feature type="compositionally biased region" description="Basic and acidic residues" evidence="1">
    <location>
        <begin position="26"/>
        <end position="41"/>
    </location>
</feature>
<gene>
    <name evidence="2" type="ORF">NVV95_11530</name>
</gene>
<protein>
    <submittedName>
        <fullName evidence="2">Uncharacterized protein</fullName>
    </submittedName>
</protein>
<accession>A0ABT2GG27</accession>
<dbReference type="RefSeq" id="WP_259486690.1">
    <property type="nucleotide sequence ID" value="NZ_JANTEZ010000004.1"/>
</dbReference>
<evidence type="ECO:0000313" key="2">
    <source>
        <dbReference type="EMBL" id="MCS5715181.1"/>
    </source>
</evidence>